<proteinExistence type="predicted"/>
<organism evidence="2 4">
    <name type="scientific">Escherichia phage vB_Eco_Bam</name>
    <dbReference type="NCBI Taxonomy" id="2898833"/>
    <lineage>
        <taxon>Viruses</taxon>
        <taxon>Duplodnaviria</taxon>
        <taxon>Heunggongvirae</taxon>
        <taxon>Uroviricota</taxon>
        <taxon>Caudoviricetes</taxon>
        <taxon>Autographivirales</taxon>
        <taxon>Autotranscriptaviridae</taxon>
        <taxon>Studiervirinae</taxon>
        <taxon>Bamvirus</taxon>
        <taxon>Bamvirus bam</taxon>
    </lineage>
</organism>
<evidence type="ECO:0000313" key="4">
    <source>
        <dbReference type="Proteomes" id="UP001154314"/>
    </source>
</evidence>
<dbReference type="Proteomes" id="UP001154314">
    <property type="component" value="Chromosome"/>
</dbReference>
<feature type="transmembrane region" description="Helical" evidence="1">
    <location>
        <begin position="6"/>
        <end position="27"/>
    </location>
</feature>
<keyword evidence="1" id="KW-1133">Transmembrane helix</keyword>
<keyword evidence="4" id="KW-1185">Reference proteome</keyword>
<reference evidence="2" key="1">
    <citation type="submission" date="2023-04" db="EMBL/GenBank/DDBJ databases">
        <authorList>
            <person name="Kelly A."/>
        </authorList>
    </citation>
    <scope>NUCLEOTIDE SEQUENCE</scope>
</reference>
<evidence type="ECO:0000313" key="2">
    <source>
        <dbReference type="EMBL" id="CAH6421972.1"/>
    </source>
</evidence>
<evidence type="ECO:0000256" key="1">
    <source>
        <dbReference type="SAM" id="Phobius"/>
    </source>
</evidence>
<keyword evidence="1" id="KW-0472">Membrane</keyword>
<name>A0A9P0Y7G1_9CAUD</name>
<dbReference type="PROSITE" id="PS51257">
    <property type="entry name" value="PROKAR_LIPOPROTEIN"/>
    <property type="match status" value="1"/>
</dbReference>
<sequence length="60" mass="6444">MKGAIIFYIVMTLLACAGWITNIVNVITGFHHEVGILFVAQCFGIAAFPLGSVLGIASWF</sequence>
<dbReference type="EMBL" id="OW991346">
    <property type="protein sequence ID" value="CAH6421972.1"/>
    <property type="molecule type" value="Genomic_DNA"/>
</dbReference>
<dbReference type="EMBL" id="OW991346">
    <property type="protein sequence ID" value="CAI9888936.1"/>
    <property type="molecule type" value="Genomic_DNA"/>
</dbReference>
<protein>
    <submittedName>
        <fullName evidence="2">Uncharacterized protein</fullName>
    </submittedName>
</protein>
<gene>
    <name evidence="3" type="ORF">BAMTRB_013</name>
    <name evidence="2" type="ORF">BAMTRB_038</name>
</gene>
<accession>A0A9P0Y7G1</accession>
<keyword evidence="1" id="KW-0812">Transmembrane</keyword>
<evidence type="ECO:0000313" key="3">
    <source>
        <dbReference type="EMBL" id="CAI9888936.1"/>
    </source>
</evidence>
<feature type="transmembrane region" description="Helical" evidence="1">
    <location>
        <begin position="34"/>
        <end position="59"/>
    </location>
</feature>